<gene>
    <name evidence="1" type="ORF">MWH26_13700</name>
</gene>
<dbReference type="RefSeq" id="WP_247974735.1">
    <property type="nucleotide sequence ID" value="NZ_CP095848.1"/>
</dbReference>
<proteinExistence type="predicted"/>
<dbReference type="EMBL" id="CP095848">
    <property type="protein sequence ID" value="UPL48240.1"/>
    <property type="molecule type" value="Genomic_DNA"/>
</dbReference>
<reference evidence="1 2" key="1">
    <citation type="submission" date="2022-04" db="EMBL/GenBank/DDBJ databases">
        <title>Hymenobacter sp. isolated from the air.</title>
        <authorList>
            <person name="Won M."/>
            <person name="Lee C.-M."/>
            <person name="Woen H.-Y."/>
            <person name="Kwon S.-W."/>
        </authorList>
    </citation>
    <scope>NUCLEOTIDE SEQUENCE [LARGE SCALE GENOMIC DNA]</scope>
    <source>
        <strain evidence="2">5516 S-25</strain>
    </source>
</reference>
<sequence>MVLFLSGCKKEESSVPAELLFGQTWHNTFQQKEGDFFVFKSEPQMNVGWHYDSFRLEADGQFVEEGPGPADGLESRPGAWTREDAHKYRIRFTDGTRPGYLLEVKLLDKQSLQARRVY</sequence>
<evidence type="ECO:0000313" key="1">
    <source>
        <dbReference type="EMBL" id="UPL48240.1"/>
    </source>
</evidence>
<name>A0ABY4J6H9_9BACT</name>
<protein>
    <recommendedName>
        <fullName evidence="3">Proteinase inhibitor I42 chagasin domain-containing protein</fullName>
    </recommendedName>
</protein>
<organism evidence="1 2">
    <name type="scientific">Hymenobacter sublimis</name>
    <dbReference type="NCBI Taxonomy" id="2933777"/>
    <lineage>
        <taxon>Bacteria</taxon>
        <taxon>Pseudomonadati</taxon>
        <taxon>Bacteroidota</taxon>
        <taxon>Cytophagia</taxon>
        <taxon>Cytophagales</taxon>
        <taxon>Hymenobacteraceae</taxon>
        <taxon>Hymenobacter</taxon>
    </lineage>
</organism>
<evidence type="ECO:0000313" key="2">
    <source>
        <dbReference type="Proteomes" id="UP000829647"/>
    </source>
</evidence>
<keyword evidence="2" id="KW-1185">Reference proteome</keyword>
<evidence type="ECO:0008006" key="3">
    <source>
        <dbReference type="Google" id="ProtNLM"/>
    </source>
</evidence>
<accession>A0ABY4J6H9</accession>
<dbReference type="Proteomes" id="UP000829647">
    <property type="component" value="Chromosome"/>
</dbReference>